<organism evidence="1 2">
    <name type="scientific">Mixta hanseatica</name>
    <dbReference type="NCBI Taxonomy" id="2872648"/>
    <lineage>
        <taxon>Bacteria</taxon>
        <taxon>Pseudomonadati</taxon>
        <taxon>Pseudomonadota</taxon>
        <taxon>Gammaproteobacteria</taxon>
        <taxon>Enterobacterales</taxon>
        <taxon>Erwiniaceae</taxon>
        <taxon>Mixta</taxon>
    </lineage>
</organism>
<dbReference type="Proteomes" id="UP001056635">
    <property type="component" value="Chromosome"/>
</dbReference>
<keyword evidence="2" id="KW-1185">Reference proteome</keyword>
<proteinExistence type="predicted"/>
<sequence>MTSNDELEREQEMDKFEAWFLTFRKDWRKEEIHRVKMHKGYGYGGGYMQALWSGWLARSKQEQSDGETDILSQK</sequence>
<gene>
    <name evidence="1" type="ORF">K6958_05000</name>
</gene>
<dbReference type="EMBL" id="CP082904">
    <property type="protein sequence ID" value="UQY45043.1"/>
    <property type="molecule type" value="Genomic_DNA"/>
</dbReference>
<dbReference type="RefSeq" id="WP_249893623.1">
    <property type="nucleotide sequence ID" value="NZ_CP082904.1"/>
</dbReference>
<name>A0ABY4R9G8_9GAMM</name>
<evidence type="ECO:0000313" key="1">
    <source>
        <dbReference type="EMBL" id="UQY45043.1"/>
    </source>
</evidence>
<reference evidence="1" key="1">
    <citation type="submission" date="2021-09" db="EMBL/GenBank/DDBJ databases">
        <title>First case of bloodstream infection caused by Mixta hanseatica sp. nov., a member of the Erwiniaceae family.</title>
        <authorList>
            <person name="Both A."/>
            <person name="Huang J."/>
            <person name="Wenzel P."/>
            <person name="Aepfelbacher M."/>
            <person name="Rohde H."/>
            <person name="Christner M."/>
            <person name="Hentschke M."/>
        </authorList>
    </citation>
    <scope>NUCLEOTIDE SEQUENCE</scope>
    <source>
        <strain evidence="1">X22927</strain>
    </source>
</reference>
<evidence type="ECO:0000313" key="2">
    <source>
        <dbReference type="Proteomes" id="UP001056635"/>
    </source>
</evidence>
<protein>
    <submittedName>
        <fullName evidence="1">Uncharacterized protein</fullName>
    </submittedName>
</protein>
<accession>A0ABY4R9G8</accession>